<reference evidence="1 2" key="1">
    <citation type="submission" date="2014-04" db="EMBL/GenBank/DDBJ databases">
        <authorList>
            <consortium name="DOE Joint Genome Institute"/>
            <person name="Kuo A."/>
            <person name="Kohler A."/>
            <person name="Costa M.D."/>
            <person name="Nagy L.G."/>
            <person name="Floudas D."/>
            <person name="Copeland A."/>
            <person name="Barry K.W."/>
            <person name="Cichocki N."/>
            <person name="Veneault-Fourrey C."/>
            <person name="LaButti K."/>
            <person name="Lindquist E.A."/>
            <person name="Lipzen A."/>
            <person name="Lundell T."/>
            <person name="Morin E."/>
            <person name="Murat C."/>
            <person name="Sun H."/>
            <person name="Tunlid A."/>
            <person name="Henrissat B."/>
            <person name="Grigoriev I.V."/>
            <person name="Hibbett D.S."/>
            <person name="Martin F."/>
            <person name="Nordberg H.P."/>
            <person name="Cantor M.N."/>
            <person name="Hua S.X."/>
        </authorList>
    </citation>
    <scope>NUCLEOTIDE SEQUENCE [LARGE SCALE GENOMIC DNA]</scope>
    <source>
        <strain evidence="1 2">441</strain>
    </source>
</reference>
<accession>A0A0C9ZM77</accession>
<sequence>NIPITDIPDIVSWFAFLDHHEQRNQDGLTFAPYGPILRAKGFLHLSQLTLDFFGLSDLQTWLGIEVRTAVLIMQYAKEDLAAIRSGKWVFPKDIV</sequence>
<evidence type="ECO:0000313" key="2">
    <source>
        <dbReference type="Proteomes" id="UP000054018"/>
    </source>
</evidence>
<keyword evidence="2" id="KW-1185">Reference proteome</keyword>
<dbReference type="EMBL" id="KN833758">
    <property type="protein sequence ID" value="KIK20938.1"/>
    <property type="molecule type" value="Genomic_DNA"/>
</dbReference>
<reference evidence="2" key="2">
    <citation type="submission" date="2015-01" db="EMBL/GenBank/DDBJ databases">
        <title>Evolutionary Origins and Diversification of the Mycorrhizal Mutualists.</title>
        <authorList>
            <consortium name="DOE Joint Genome Institute"/>
            <consortium name="Mycorrhizal Genomics Consortium"/>
            <person name="Kohler A."/>
            <person name="Kuo A."/>
            <person name="Nagy L.G."/>
            <person name="Floudas D."/>
            <person name="Copeland A."/>
            <person name="Barry K.W."/>
            <person name="Cichocki N."/>
            <person name="Veneault-Fourrey C."/>
            <person name="LaButti K."/>
            <person name="Lindquist E.A."/>
            <person name="Lipzen A."/>
            <person name="Lundell T."/>
            <person name="Morin E."/>
            <person name="Murat C."/>
            <person name="Riley R."/>
            <person name="Ohm R."/>
            <person name="Sun H."/>
            <person name="Tunlid A."/>
            <person name="Henrissat B."/>
            <person name="Grigoriev I.V."/>
            <person name="Hibbett D.S."/>
            <person name="Martin F."/>
        </authorList>
    </citation>
    <scope>NUCLEOTIDE SEQUENCE [LARGE SCALE GENOMIC DNA]</scope>
    <source>
        <strain evidence="2">441</strain>
    </source>
</reference>
<proteinExistence type="predicted"/>
<dbReference type="AlphaFoldDB" id="A0A0C9ZM77"/>
<dbReference type="OrthoDB" id="2691536at2759"/>
<dbReference type="Proteomes" id="UP000054018">
    <property type="component" value="Unassembled WGS sequence"/>
</dbReference>
<gene>
    <name evidence="1" type="ORF">PISMIDRAFT_104934</name>
</gene>
<name>A0A0C9ZM77_9AGAM</name>
<protein>
    <submittedName>
        <fullName evidence="1">Uncharacterized protein</fullName>
    </submittedName>
</protein>
<organism evidence="1 2">
    <name type="scientific">Pisolithus microcarpus 441</name>
    <dbReference type="NCBI Taxonomy" id="765257"/>
    <lineage>
        <taxon>Eukaryota</taxon>
        <taxon>Fungi</taxon>
        <taxon>Dikarya</taxon>
        <taxon>Basidiomycota</taxon>
        <taxon>Agaricomycotina</taxon>
        <taxon>Agaricomycetes</taxon>
        <taxon>Agaricomycetidae</taxon>
        <taxon>Boletales</taxon>
        <taxon>Sclerodermatineae</taxon>
        <taxon>Pisolithaceae</taxon>
        <taxon>Pisolithus</taxon>
    </lineage>
</organism>
<feature type="non-terminal residue" evidence="1">
    <location>
        <position position="1"/>
    </location>
</feature>
<evidence type="ECO:0000313" key="1">
    <source>
        <dbReference type="EMBL" id="KIK20938.1"/>
    </source>
</evidence>
<dbReference type="HOGENOM" id="CLU_125775_2_0_1"/>